<dbReference type="AlphaFoldDB" id="A0A1A9ZN70"/>
<reference evidence="3" key="1">
    <citation type="submission" date="2014-03" db="EMBL/GenBank/DDBJ databases">
        <authorList>
            <person name="Aksoy S."/>
            <person name="Warren W."/>
            <person name="Wilson R.K."/>
        </authorList>
    </citation>
    <scope>NUCLEOTIDE SEQUENCE [LARGE SCALE GENOMIC DNA]</scope>
    <source>
        <strain evidence="3">IAEA</strain>
    </source>
</reference>
<keyword evidence="1" id="KW-1133">Transmembrane helix</keyword>
<evidence type="ECO:0000313" key="2">
    <source>
        <dbReference type="EnsemblMetazoa" id="GPAI019874-PA"/>
    </source>
</evidence>
<feature type="transmembrane region" description="Helical" evidence="1">
    <location>
        <begin position="20"/>
        <end position="39"/>
    </location>
</feature>
<feature type="transmembrane region" description="Helical" evidence="1">
    <location>
        <begin position="51"/>
        <end position="72"/>
    </location>
</feature>
<evidence type="ECO:0000313" key="3">
    <source>
        <dbReference type="Proteomes" id="UP000092445"/>
    </source>
</evidence>
<dbReference type="STRING" id="7398.A0A1A9ZN70"/>
<feature type="transmembrane region" description="Helical" evidence="1">
    <location>
        <begin position="223"/>
        <end position="239"/>
    </location>
</feature>
<organism evidence="2 3">
    <name type="scientific">Glossina pallidipes</name>
    <name type="common">Tsetse fly</name>
    <dbReference type="NCBI Taxonomy" id="7398"/>
    <lineage>
        <taxon>Eukaryota</taxon>
        <taxon>Metazoa</taxon>
        <taxon>Ecdysozoa</taxon>
        <taxon>Arthropoda</taxon>
        <taxon>Hexapoda</taxon>
        <taxon>Insecta</taxon>
        <taxon>Pterygota</taxon>
        <taxon>Neoptera</taxon>
        <taxon>Endopterygota</taxon>
        <taxon>Diptera</taxon>
        <taxon>Brachycera</taxon>
        <taxon>Muscomorpha</taxon>
        <taxon>Hippoboscoidea</taxon>
        <taxon>Glossinidae</taxon>
        <taxon>Glossina</taxon>
    </lineage>
</organism>
<accession>A0A1A9ZN70</accession>
<protein>
    <submittedName>
        <fullName evidence="2">Uncharacterized protein</fullName>
    </submittedName>
</protein>
<keyword evidence="1" id="KW-0472">Membrane</keyword>
<keyword evidence="3" id="KW-1185">Reference proteome</keyword>
<reference evidence="2" key="2">
    <citation type="submission" date="2020-05" db="UniProtKB">
        <authorList>
            <consortium name="EnsemblMetazoa"/>
        </authorList>
    </citation>
    <scope>IDENTIFICATION</scope>
    <source>
        <strain evidence="2">IAEA</strain>
    </source>
</reference>
<proteinExistence type="predicted"/>
<dbReference type="Proteomes" id="UP000092445">
    <property type="component" value="Unassembled WGS sequence"/>
</dbReference>
<evidence type="ECO:0000256" key="1">
    <source>
        <dbReference type="SAM" id="Phobius"/>
    </source>
</evidence>
<dbReference type="VEuPathDB" id="VectorBase:GPAI019874"/>
<keyword evidence="1" id="KW-0812">Transmembrane</keyword>
<name>A0A1A9ZN70_GLOPL</name>
<sequence>MCYRQFGFVVKIKVRHLHIIKIIMLPLKIISLIPLYGSASSYELGPPTKTLYTIVMRFLMLVIPVYSFYNLYLINSMEASNEPEWIDSSLNFLNYIITISFCTRHYQLLEKIINGLLKFYEEMKEYGKCVDVTEARFSITCTIIMLTLQCCVANLFPQTLARIHIAEKANQNIVDNFLTSCIRQPVQFTGRGFFTITNRTLFNKSDIESQNVMKTLQIGNKNCTYLLYLGGALAVASFVK</sequence>
<dbReference type="EnsemblMetazoa" id="GPAI019874-RA">
    <property type="protein sequence ID" value="GPAI019874-PA"/>
    <property type="gene ID" value="GPAI019874"/>
</dbReference>